<protein>
    <submittedName>
        <fullName evidence="1">Toxin</fullName>
    </submittedName>
</protein>
<dbReference type="EMBL" id="QDAG01000002">
    <property type="protein sequence ID" value="KAE8129582.1"/>
    <property type="molecule type" value="Genomic_DNA"/>
</dbReference>
<dbReference type="RefSeq" id="WP_152580062.1">
    <property type="nucleotide sequence ID" value="NZ_JAKVIV010000010.1"/>
</dbReference>
<gene>
    <name evidence="1" type="ORF">DDE84_01870</name>
</gene>
<accession>A0A5N6S7A1</accession>
<dbReference type="OrthoDB" id="3577648at2"/>
<evidence type="ECO:0000313" key="2">
    <source>
        <dbReference type="Proteomes" id="UP000325415"/>
    </source>
</evidence>
<dbReference type="GeneID" id="78126444"/>
<proteinExistence type="predicted"/>
<name>A0A5N6S7A1_9BIFI</name>
<keyword evidence="2" id="KW-1185">Reference proteome</keyword>
<dbReference type="AlphaFoldDB" id="A0A5N6S7A1"/>
<organism evidence="1 2">
    <name type="scientific">Bifidobacterium tibiigranuli</name>
    <dbReference type="NCBI Taxonomy" id="2172043"/>
    <lineage>
        <taxon>Bacteria</taxon>
        <taxon>Bacillati</taxon>
        <taxon>Actinomycetota</taxon>
        <taxon>Actinomycetes</taxon>
        <taxon>Bifidobacteriales</taxon>
        <taxon>Bifidobacteriaceae</taxon>
        <taxon>Bifidobacterium</taxon>
    </lineage>
</organism>
<sequence>MLIVESALKHGIDPEDSLWVVHHPIRVLLMREEPLKEMYLGFTAAGIPLEVIVVQTRQGSALIHAMRMRTQYAKLLSQRRQI</sequence>
<evidence type="ECO:0000313" key="1">
    <source>
        <dbReference type="EMBL" id="KAE8129582.1"/>
    </source>
</evidence>
<dbReference type="Proteomes" id="UP000325415">
    <property type="component" value="Unassembled WGS sequence"/>
</dbReference>
<comment type="caution">
    <text evidence="1">The sequence shown here is derived from an EMBL/GenBank/DDBJ whole genome shotgun (WGS) entry which is preliminary data.</text>
</comment>
<reference evidence="1 2" key="1">
    <citation type="submission" date="2018-04" db="EMBL/GenBank/DDBJ databases">
        <authorList>
            <person name="Eckel V.P."/>
            <person name="Vogel R.F."/>
        </authorList>
    </citation>
    <scope>NUCLEOTIDE SEQUENCE [LARGE SCALE GENOMIC DNA]</scope>
    <source>
        <strain evidence="2">TMW 2.1764</strain>
    </source>
</reference>